<proteinExistence type="predicted"/>
<comment type="caution">
    <text evidence="1">The sequence shown here is derived from an EMBL/GenBank/DDBJ whole genome shotgun (WGS) entry which is preliminary data.</text>
</comment>
<dbReference type="PANTHER" id="PTHR35596:SF1">
    <property type="entry name" value="MICROBIAL-TYPE PARG CATALYTIC DOMAIN-CONTAINING PROTEIN"/>
    <property type="match status" value="1"/>
</dbReference>
<dbReference type="RefSeq" id="WP_302117594.1">
    <property type="nucleotide sequence ID" value="NZ_SJPU01000001.1"/>
</dbReference>
<dbReference type="Gene3D" id="3.40.220.10">
    <property type="entry name" value="Leucine Aminopeptidase, subunit E, domain 1"/>
    <property type="match status" value="1"/>
</dbReference>
<dbReference type="Proteomes" id="UP000319908">
    <property type="component" value="Unassembled WGS sequence"/>
</dbReference>
<dbReference type="AlphaFoldDB" id="A0A5C6C302"/>
<accession>A0A5C6C302</accession>
<dbReference type="InterPro" id="IPR043472">
    <property type="entry name" value="Macro_dom-like"/>
</dbReference>
<dbReference type="PANTHER" id="PTHR35596">
    <property type="entry name" value="DUF2263 DOMAIN-CONTAINING PROTEIN"/>
    <property type="match status" value="1"/>
</dbReference>
<keyword evidence="2" id="KW-1185">Reference proteome</keyword>
<dbReference type="SUPFAM" id="SSF52949">
    <property type="entry name" value="Macro domain-like"/>
    <property type="match status" value="1"/>
</dbReference>
<evidence type="ECO:0000313" key="2">
    <source>
        <dbReference type="Proteomes" id="UP000319908"/>
    </source>
</evidence>
<sequence length="88" mass="9386">MDLARRVATCAAHYAPAIGRLDAEPNLRNRIHQLLAIAQASDYESLVLGDLGCGAFTNDPKQAAIDFRATMEGQLTGAFGHVIFAATN</sequence>
<organism evidence="1 2">
    <name type="scientific">Allorhodopirellula heiligendammensis</name>
    <dbReference type="NCBI Taxonomy" id="2714739"/>
    <lineage>
        <taxon>Bacteria</taxon>
        <taxon>Pseudomonadati</taxon>
        <taxon>Planctomycetota</taxon>
        <taxon>Planctomycetia</taxon>
        <taxon>Pirellulales</taxon>
        <taxon>Pirellulaceae</taxon>
        <taxon>Allorhodopirellula</taxon>
    </lineage>
</organism>
<protein>
    <submittedName>
        <fullName evidence="1">Uncharacterized protein</fullName>
    </submittedName>
</protein>
<dbReference type="EMBL" id="SJPU01000001">
    <property type="protein sequence ID" value="TWU18863.1"/>
    <property type="molecule type" value="Genomic_DNA"/>
</dbReference>
<name>A0A5C6C302_9BACT</name>
<gene>
    <name evidence="1" type="ORF">Poly21_10300</name>
</gene>
<evidence type="ECO:0000313" key="1">
    <source>
        <dbReference type="EMBL" id="TWU18863.1"/>
    </source>
</evidence>
<reference evidence="1 2" key="1">
    <citation type="journal article" date="2020" name="Antonie Van Leeuwenhoek">
        <title>Rhodopirellula heiligendammensis sp. nov., Rhodopirellula pilleata sp. nov., and Rhodopirellula solitaria sp. nov. isolated from natural or artificial marine surfaces in Northern Germany and California, USA, and emended description of the genus Rhodopirellula.</title>
        <authorList>
            <person name="Kallscheuer N."/>
            <person name="Wiegand S."/>
            <person name="Jogler M."/>
            <person name="Boedeker C."/>
            <person name="Peeters S.H."/>
            <person name="Rast P."/>
            <person name="Heuer A."/>
            <person name="Jetten M.S.M."/>
            <person name="Rohde M."/>
            <person name="Jogler C."/>
        </authorList>
    </citation>
    <scope>NUCLEOTIDE SEQUENCE [LARGE SCALE GENOMIC DNA]</scope>
    <source>
        <strain evidence="1 2">Poly21</strain>
    </source>
</reference>